<dbReference type="InterPro" id="IPR021272">
    <property type="entry name" value="DUF2851"/>
</dbReference>
<keyword evidence="1" id="KW-0472">Membrane</keyword>
<reference evidence="2" key="2">
    <citation type="submission" date="2021-04" db="EMBL/GenBank/DDBJ databases">
        <authorList>
            <person name="Gilroy R."/>
        </authorList>
    </citation>
    <scope>NUCLEOTIDE SEQUENCE</scope>
    <source>
        <strain evidence="2">ChiHjej9B8-1298</strain>
    </source>
</reference>
<keyword evidence="1" id="KW-1133">Transmembrane helix</keyword>
<dbReference type="EMBL" id="DXBX01000023">
    <property type="protein sequence ID" value="HIZ32508.1"/>
    <property type="molecule type" value="Genomic_DNA"/>
</dbReference>
<keyword evidence="1" id="KW-0812">Transmembrane</keyword>
<evidence type="ECO:0000313" key="2">
    <source>
        <dbReference type="EMBL" id="HIZ32508.1"/>
    </source>
</evidence>
<comment type="caution">
    <text evidence="2">The sequence shown here is derived from an EMBL/GenBank/DDBJ whole genome shotgun (WGS) entry which is preliminary data.</text>
</comment>
<protein>
    <submittedName>
        <fullName evidence="2">DUF2851 family protein</fullName>
    </submittedName>
</protein>
<dbReference type="AlphaFoldDB" id="A0A9D2E7Z6"/>
<evidence type="ECO:0000313" key="3">
    <source>
        <dbReference type="Proteomes" id="UP000824028"/>
    </source>
</evidence>
<gene>
    <name evidence="2" type="ORF">H9814_03015</name>
</gene>
<feature type="transmembrane region" description="Helical" evidence="1">
    <location>
        <begin position="328"/>
        <end position="349"/>
    </location>
</feature>
<reference evidence="2" key="1">
    <citation type="journal article" date="2021" name="PeerJ">
        <title>Extensive microbial diversity within the chicken gut microbiome revealed by metagenomics and culture.</title>
        <authorList>
            <person name="Gilroy R."/>
            <person name="Ravi A."/>
            <person name="Getino M."/>
            <person name="Pursley I."/>
            <person name="Horton D.L."/>
            <person name="Alikhan N.F."/>
            <person name="Baker D."/>
            <person name="Gharbi K."/>
            <person name="Hall N."/>
            <person name="Watson M."/>
            <person name="Adriaenssens E.M."/>
            <person name="Foster-Nyarko E."/>
            <person name="Jarju S."/>
            <person name="Secka A."/>
            <person name="Antonio M."/>
            <person name="Oren A."/>
            <person name="Chaudhuri R.R."/>
            <person name="La Ragione R."/>
            <person name="Hildebrand F."/>
            <person name="Pallen M.J."/>
        </authorList>
    </citation>
    <scope>NUCLEOTIDE SEQUENCE</scope>
    <source>
        <strain evidence="2">ChiHjej9B8-1298</strain>
    </source>
</reference>
<proteinExistence type="predicted"/>
<accession>A0A9D2E7Z6</accession>
<dbReference type="Proteomes" id="UP000824028">
    <property type="component" value="Unassembled WGS sequence"/>
</dbReference>
<dbReference type="Pfam" id="PF11013">
    <property type="entry name" value="DUF2851"/>
    <property type="match status" value="1"/>
</dbReference>
<name>A0A9D2E7Z6_9BACE</name>
<sequence>MEQLLHYVWRHRIYPLRPLQTTDGQPLEVIDPGLPNTHAGPDFFNAKVKLGDTLWAGDVEVHDRASDWLRHGHDRDAAYDRVVLHVVGEADCDVFRTNGERIPQLLLPCPDEVRQRYDELCRAEIVPPCYEILAALPGLKVHAWFSALLAERLQQKAEAIRRRWERCGCNWEDAFFVTLARNFGFGLNGDAFEAWALRLPLRAVDKHRDNLFQVEAFFFGMAGLLDGAEDSAYCQDLRREFAYLQRKFSLPAPLSHEQWRFLRLRPGNFPHVRLAQLAYLYHRAEGLFSCVVEAGEPEEVRRLLVVRTSDFWKEHFNFRKESPRSEKALGAGAINLIILNTVVPVLYAYGQYRSDERLCERAARFLESLKAEDNSIIRHWAKAGLPVRTAGDSQALLQLQKGYCDKHDCLRCRFGYEYLKGRRGDH</sequence>
<organism evidence="2 3">
    <name type="scientific">Candidatus Bacteroides merdigallinarum</name>
    <dbReference type="NCBI Taxonomy" id="2838473"/>
    <lineage>
        <taxon>Bacteria</taxon>
        <taxon>Pseudomonadati</taxon>
        <taxon>Bacteroidota</taxon>
        <taxon>Bacteroidia</taxon>
        <taxon>Bacteroidales</taxon>
        <taxon>Bacteroidaceae</taxon>
        <taxon>Bacteroides</taxon>
    </lineage>
</organism>
<evidence type="ECO:0000256" key="1">
    <source>
        <dbReference type="SAM" id="Phobius"/>
    </source>
</evidence>